<name>A0A7W8DYJ0_9BRAD</name>
<dbReference type="PANTHER" id="PTHR47197:SF3">
    <property type="entry name" value="DIHYDRO-HEME D1 DEHYDROGENASE"/>
    <property type="match status" value="1"/>
</dbReference>
<organism evidence="1 2">
    <name type="scientific">Rhodopseudomonas rhenobacensis</name>
    <dbReference type="NCBI Taxonomy" id="87461"/>
    <lineage>
        <taxon>Bacteria</taxon>
        <taxon>Pseudomonadati</taxon>
        <taxon>Pseudomonadota</taxon>
        <taxon>Alphaproteobacteria</taxon>
        <taxon>Hyphomicrobiales</taxon>
        <taxon>Nitrobacteraceae</taxon>
        <taxon>Rhodopseudomonas</taxon>
    </lineage>
</organism>
<evidence type="ECO:0008006" key="3">
    <source>
        <dbReference type="Google" id="ProtNLM"/>
    </source>
</evidence>
<dbReference type="InterPro" id="IPR011044">
    <property type="entry name" value="Quino_amine_DH_bsu"/>
</dbReference>
<dbReference type="InterPro" id="IPR015943">
    <property type="entry name" value="WD40/YVTN_repeat-like_dom_sf"/>
</dbReference>
<evidence type="ECO:0000313" key="1">
    <source>
        <dbReference type="EMBL" id="MBB5046895.1"/>
    </source>
</evidence>
<dbReference type="Gene3D" id="2.130.10.10">
    <property type="entry name" value="YVTN repeat-like/Quinoprotein amine dehydrogenase"/>
    <property type="match status" value="2"/>
</dbReference>
<dbReference type="PANTHER" id="PTHR47197">
    <property type="entry name" value="PROTEIN NIRF"/>
    <property type="match status" value="1"/>
</dbReference>
<sequence>MKVAGGRHGIPTLLTLLTTLLRAAVVRLNAIVGCGVIGLVPIAQAGPATGYIERYVFVPSAVSPIVTLIDTDTDQISGTLQLEYVPGQVEVSRELTKLIATEGRSAMTVLGVFGGPPNQIALPNAAQRLVLGARGRVVAAIDPTAGAIALVDLVSERVTASITGLPPLRDVIFGNDDSTIYVVAKGGGGIGVIDAVTGRQLRQIVAGAPPGTDIGTLTRLPGDRRLLLQPQGGGSIDVLDLGLERTIDRIDVTVGAGPAVPSGTGTVLMIPDGLRQTLVVRSEHFPAPVTLRGAAGVTGTYSAWLDSVGFVASAARRQLLVYDLDRPALAKEITLPGVPVRGAVTVDSRKLYLPLSDPPKLLVVDGKTQQVVATIDLPSQPLVAIVAGGWGVCH</sequence>
<dbReference type="EMBL" id="JACHIH010000007">
    <property type="protein sequence ID" value="MBB5046895.1"/>
    <property type="molecule type" value="Genomic_DNA"/>
</dbReference>
<dbReference type="InterPro" id="IPR051200">
    <property type="entry name" value="Host-pathogen_enzymatic-act"/>
</dbReference>
<evidence type="ECO:0000313" key="2">
    <source>
        <dbReference type="Proteomes" id="UP000542353"/>
    </source>
</evidence>
<gene>
    <name evidence="1" type="ORF">HNR60_001644</name>
</gene>
<proteinExistence type="predicted"/>
<dbReference type="SUPFAM" id="SSF50969">
    <property type="entry name" value="YVTN repeat-like/Quinoprotein amine dehydrogenase"/>
    <property type="match status" value="1"/>
</dbReference>
<dbReference type="AlphaFoldDB" id="A0A7W8DYJ0"/>
<reference evidence="1 2" key="1">
    <citation type="submission" date="2020-08" db="EMBL/GenBank/DDBJ databases">
        <title>Genomic Encyclopedia of Type Strains, Phase IV (KMG-IV): sequencing the most valuable type-strain genomes for metagenomic binning, comparative biology and taxonomic classification.</title>
        <authorList>
            <person name="Goeker M."/>
        </authorList>
    </citation>
    <scope>NUCLEOTIDE SEQUENCE [LARGE SCALE GENOMIC DNA]</scope>
    <source>
        <strain evidence="1 2">DSM 12706</strain>
    </source>
</reference>
<protein>
    <recommendedName>
        <fullName evidence="3">DNA-binding beta-propeller fold protein YncE</fullName>
    </recommendedName>
</protein>
<comment type="caution">
    <text evidence="1">The sequence shown here is derived from an EMBL/GenBank/DDBJ whole genome shotgun (WGS) entry which is preliminary data.</text>
</comment>
<keyword evidence="2" id="KW-1185">Reference proteome</keyword>
<accession>A0A7W8DYJ0</accession>
<dbReference type="Proteomes" id="UP000542353">
    <property type="component" value="Unassembled WGS sequence"/>
</dbReference>